<dbReference type="EMBL" id="CM023481">
    <property type="protein sequence ID" value="KAH6946506.1"/>
    <property type="molecule type" value="Genomic_DNA"/>
</dbReference>
<evidence type="ECO:0000313" key="1">
    <source>
        <dbReference type="EMBL" id="KAH6946506.1"/>
    </source>
</evidence>
<dbReference type="Proteomes" id="UP000821845">
    <property type="component" value="Chromosome 1"/>
</dbReference>
<reference evidence="1" key="1">
    <citation type="submission" date="2020-05" db="EMBL/GenBank/DDBJ databases">
        <title>Large-scale comparative analyses of tick genomes elucidate their genetic diversity and vector capacities.</title>
        <authorList>
            <person name="Jia N."/>
            <person name="Wang J."/>
            <person name="Shi W."/>
            <person name="Du L."/>
            <person name="Sun Y."/>
            <person name="Zhan W."/>
            <person name="Jiang J."/>
            <person name="Wang Q."/>
            <person name="Zhang B."/>
            <person name="Ji P."/>
            <person name="Sakyi L.B."/>
            <person name="Cui X."/>
            <person name="Yuan T."/>
            <person name="Jiang B."/>
            <person name="Yang W."/>
            <person name="Lam T.T.-Y."/>
            <person name="Chang Q."/>
            <person name="Ding S."/>
            <person name="Wang X."/>
            <person name="Zhu J."/>
            <person name="Ruan X."/>
            <person name="Zhao L."/>
            <person name="Wei J."/>
            <person name="Que T."/>
            <person name="Du C."/>
            <person name="Cheng J."/>
            <person name="Dai P."/>
            <person name="Han X."/>
            <person name="Huang E."/>
            <person name="Gao Y."/>
            <person name="Liu J."/>
            <person name="Shao H."/>
            <person name="Ye R."/>
            <person name="Li L."/>
            <person name="Wei W."/>
            <person name="Wang X."/>
            <person name="Wang C."/>
            <person name="Yang T."/>
            <person name="Huo Q."/>
            <person name="Li W."/>
            <person name="Guo W."/>
            <person name="Chen H."/>
            <person name="Zhou L."/>
            <person name="Ni X."/>
            <person name="Tian J."/>
            <person name="Zhou Y."/>
            <person name="Sheng Y."/>
            <person name="Liu T."/>
            <person name="Pan Y."/>
            <person name="Xia L."/>
            <person name="Li J."/>
            <person name="Zhao F."/>
            <person name="Cao W."/>
        </authorList>
    </citation>
    <scope>NUCLEOTIDE SEQUENCE</scope>
    <source>
        <strain evidence="1">Hyas-2018</strain>
    </source>
</reference>
<organism evidence="1 2">
    <name type="scientific">Hyalomma asiaticum</name>
    <name type="common">Tick</name>
    <dbReference type="NCBI Taxonomy" id="266040"/>
    <lineage>
        <taxon>Eukaryota</taxon>
        <taxon>Metazoa</taxon>
        <taxon>Ecdysozoa</taxon>
        <taxon>Arthropoda</taxon>
        <taxon>Chelicerata</taxon>
        <taxon>Arachnida</taxon>
        <taxon>Acari</taxon>
        <taxon>Parasitiformes</taxon>
        <taxon>Ixodida</taxon>
        <taxon>Ixodoidea</taxon>
        <taxon>Ixodidae</taxon>
        <taxon>Hyalomminae</taxon>
        <taxon>Hyalomma</taxon>
    </lineage>
</organism>
<protein>
    <submittedName>
        <fullName evidence="1">Uncharacterized protein</fullName>
    </submittedName>
</protein>
<sequence length="110" mass="11934">MLQVVLWQPRGGGLVPGRRQPNDSAPPASVDMEASRVTFLLLCVVFAALLTGATLFVLRQDVSARLPRPHIVFVLADDLVSSLSPSTRASRCTARHMCASEVASTRPVWH</sequence>
<name>A0ACB7TK88_HYAAI</name>
<comment type="caution">
    <text evidence="1">The sequence shown here is derived from an EMBL/GenBank/DDBJ whole genome shotgun (WGS) entry which is preliminary data.</text>
</comment>
<gene>
    <name evidence="1" type="ORF">HPB50_013762</name>
</gene>
<accession>A0ACB7TK88</accession>
<keyword evidence="2" id="KW-1185">Reference proteome</keyword>
<evidence type="ECO:0000313" key="2">
    <source>
        <dbReference type="Proteomes" id="UP000821845"/>
    </source>
</evidence>
<proteinExistence type="predicted"/>